<accession>A0A382HZF2</accession>
<dbReference type="EMBL" id="UINC01064281">
    <property type="protein sequence ID" value="SVB92794.1"/>
    <property type="molecule type" value="Genomic_DNA"/>
</dbReference>
<organism evidence="1">
    <name type="scientific">marine metagenome</name>
    <dbReference type="NCBI Taxonomy" id="408172"/>
    <lineage>
        <taxon>unclassified sequences</taxon>
        <taxon>metagenomes</taxon>
        <taxon>ecological metagenomes</taxon>
    </lineage>
</organism>
<sequence length="406" mass="44007">MNTNVSESGSLFGKMMAILIASLFALSSFSAMVSASDDEEEESEITTGITLGEAIVTGEGDINVVSEFNPAPLDEQELPLPVTTMVDGAYSPARQDPGDAKVFLMDDDAENWMSGPWIEASHVETALNDGGYSFDVYRGGKWGGPDLQIPGGDAGLSMLDDYEVVIWYSGWNTAIFSSAETDVLGNYLDGDCGDGDDFCVPSTSRNMILLTQMTDWVDAYSGQFENTYFHSDTQSSSYLIVGGTSNPMKGVSGSIFEGKELATDTAGVHYLDRPCGIKTTGPESVGAFWYDARKGAADGHVYHAVQFPSETYAGTQQHKAFHFADEIGVFNKRSDRADFFASILSWMEVTKETTKNVDIGIGGVDIPNHVQYWRSVESMEPVDIVVTVTNYGMLPQSSTAVHLKLK</sequence>
<evidence type="ECO:0000313" key="1">
    <source>
        <dbReference type="EMBL" id="SVB92794.1"/>
    </source>
</evidence>
<protein>
    <submittedName>
        <fullName evidence="1">Uncharacterized protein</fullName>
    </submittedName>
</protein>
<dbReference type="AlphaFoldDB" id="A0A382HZF2"/>
<feature type="non-terminal residue" evidence="1">
    <location>
        <position position="406"/>
    </location>
</feature>
<reference evidence="1" key="1">
    <citation type="submission" date="2018-05" db="EMBL/GenBank/DDBJ databases">
        <authorList>
            <person name="Lanie J.A."/>
            <person name="Ng W.-L."/>
            <person name="Kazmierczak K.M."/>
            <person name="Andrzejewski T.M."/>
            <person name="Davidsen T.M."/>
            <person name="Wayne K.J."/>
            <person name="Tettelin H."/>
            <person name="Glass J.I."/>
            <person name="Rusch D."/>
            <person name="Podicherti R."/>
            <person name="Tsui H.-C.T."/>
            <person name="Winkler M.E."/>
        </authorList>
    </citation>
    <scope>NUCLEOTIDE SEQUENCE</scope>
</reference>
<name>A0A382HZF2_9ZZZZ</name>
<proteinExistence type="predicted"/>
<gene>
    <name evidence="1" type="ORF">METZ01_LOCUS245648</name>
</gene>